<reference evidence="1 2" key="1">
    <citation type="submission" date="2018-03" db="EMBL/GenBank/DDBJ databases">
        <title>The ancient ancestry and fast evolution of plastids.</title>
        <authorList>
            <person name="Moore K.R."/>
            <person name="Magnabosco C."/>
            <person name="Momper L."/>
            <person name="Gold D.A."/>
            <person name="Bosak T."/>
            <person name="Fournier G.P."/>
        </authorList>
    </citation>
    <scope>NUCLEOTIDE SEQUENCE [LARGE SCALE GENOMIC DNA]</scope>
    <source>
        <strain evidence="1 2">CCALA 037</strain>
    </source>
</reference>
<dbReference type="RefSeq" id="WP_106301683.1">
    <property type="nucleotide sequence ID" value="NZ_PVWO01000052.1"/>
</dbReference>
<organism evidence="1 2">
    <name type="scientific">Chamaesiphon polymorphus CCALA 037</name>
    <dbReference type="NCBI Taxonomy" id="2107692"/>
    <lineage>
        <taxon>Bacteria</taxon>
        <taxon>Bacillati</taxon>
        <taxon>Cyanobacteriota</taxon>
        <taxon>Cyanophyceae</taxon>
        <taxon>Gomontiellales</taxon>
        <taxon>Chamaesiphonaceae</taxon>
        <taxon>Chamaesiphon</taxon>
    </lineage>
</organism>
<evidence type="ECO:0000313" key="1">
    <source>
        <dbReference type="EMBL" id="PSB57989.1"/>
    </source>
</evidence>
<comment type="caution">
    <text evidence="1">The sequence shown here is derived from an EMBL/GenBank/DDBJ whole genome shotgun (WGS) entry which is preliminary data.</text>
</comment>
<keyword evidence="2" id="KW-1185">Reference proteome</keyword>
<dbReference type="Proteomes" id="UP000238937">
    <property type="component" value="Unassembled WGS sequence"/>
</dbReference>
<proteinExistence type="predicted"/>
<name>A0A2T1GJV0_9CYAN</name>
<dbReference type="OrthoDB" id="516032at2"/>
<dbReference type="AlphaFoldDB" id="A0A2T1GJV0"/>
<evidence type="ECO:0000313" key="2">
    <source>
        <dbReference type="Proteomes" id="UP000238937"/>
    </source>
</evidence>
<sequence length="138" mass="16152">MNKEIDWQICQGLPTRIYRNLGNGLMSLTQQIDKRWLLVGHTSNVALEYPKFYVSEAGRQRVIREGRKNVHAWAVGRLAITERIDRSDLKQIYYCPYTQPYFTWLGGNEPVNEAELLIVIDNRVFCTSNYRQPQLALF</sequence>
<dbReference type="InterPro" id="IPR058002">
    <property type="entry name" value="Gp82"/>
</dbReference>
<dbReference type="Pfam" id="PF25735">
    <property type="entry name" value="Phage_L5_gp82"/>
    <property type="match status" value="1"/>
</dbReference>
<dbReference type="EMBL" id="PVWO01000052">
    <property type="protein sequence ID" value="PSB57989.1"/>
    <property type="molecule type" value="Genomic_DNA"/>
</dbReference>
<gene>
    <name evidence="1" type="ORF">C7B77_06375</name>
</gene>
<accession>A0A2T1GJV0</accession>
<protein>
    <submittedName>
        <fullName evidence="1">Uncharacterized protein</fullName>
    </submittedName>
</protein>